<gene>
    <name evidence="2" type="ORF">PCOR1329_LOCUS68044</name>
</gene>
<accession>A0ABN9WNE8</accession>
<feature type="non-terminal residue" evidence="2">
    <location>
        <position position="474"/>
    </location>
</feature>
<dbReference type="Gene3D" id="2.170.270.10">
    <property type="entry name" value="SET domain"/>
    <property type="match status" value="1"/>
</dbReference>
<reference evidence="2" key="1">
    <citation type="submission" date="2023-10" db="EMBL/GenBank/DDBJ databases">
        <authorList>
            <person name="Chen Y."/>
            <person name="Shah S."/>
            <person name="Dougan E. K."/>
            <person name="Thang M."/>
            <person name="Chan C."/>
        </authorList>
    </citation>
    <scope>NUCLEOTIDE SEQUENCE [LARGE SCALE GENOMIC DNA]</scope>
</reference>
<protein>
    <recommendedName>
        <fullName evidence="1">SET domain-containing protein</fullName>
    </recommendedName>
</protein>
<name>A0ABN9WNE8_9DINO</name>
<comment type="caution">
    <text evidence="2">The sequence shown here is derived from an EMBL/GenBank/DDBJ whole genome shotgun (WGS) entry which is preliminary data.</text>
</comment>
<dbReference type="EMBL" id="CAUYUJ010018849">
    <property type="protein sequence ID" value="CAK0886787.1"/>
    <property type="molecule type" value="Genomic_DNA"/>
</dbReference>
<sequence>MLLSRAQYGRLHRQGFARRLSSKAPLGRSDGWAPERLGVLTYDPVPAHREGLKHRPGSVVAQKHTFDLDYFRSSSCRNLLKVAWEGAVNLHNKDGTFATFAKRDIGKGEVVERGILRGIAMGALDDAVSNPYVLKLGSDFLLKTGFPWGKYSNLPSPSFLASGLLMFYEKGRTRFNIAIMVKESAQEGFEFQAVAVEDIPAGAPLVRQVCADSDPEGLPRDADANSHISDDQVQQYLQQWRRIDLARAEAAGVEPDVLHEGAVRDHVEQTNAGEWPIVYSGKTVTLPHPVWPGFGVFATQDIKAGDFVESGVMGRIKGLDGDKCPYVFTYNPDGKRYSGDQNIWGTGCGNAMFYNSDYPANVRMYRFYDHFRYLIVATENIKEGEEVMHLSSCLRHPLHTASAALRCNIGAFGSRLPSVWNHVSREATSGAYDTVLSVYSNVPPCSMPTFPAFAQGFFPLVLLRMRVVLLPFTV</sequence>
<evidence type="ECO:0000313" key="3">
    <source>
        <dbReference type="Proteomes" id="UP001189429"/>
    </source>
</evidence>
<evidence type="ECO:0000259" key="1">
    <source>
        <dbReference type="Pfam" id="PF00856"/>
    </source>
</evidence>
<dbReference type="InterPro" id="IPR046341">
    <property type="entry name" value="SET_dom_sf"/>
</dbReference>
<dbReference type="InterPro" id="IPR001214">
    <property type="entry name" value="SET_dom"/>
</dbReference>
<organism evidence="2 3">
    <name type="scientific">Prorocentrum cordatum</name>
    <dbReference type="NCBI Taxonomy" id="2364126"/>
    <lineage>
        <taxon>Eukaryota</taxon>
        <taxon>Sar</taxon>
        <taxon>Alveolata</taxon>
        <taxon>Dinophyceae</taxon>
        <taxon>Prorocentrales</taxon>
        <taxon>Prorocentraceae</taxon>
        <taxon>Prorocentrum</taxon>
    </lineage>
</organism>
<evidence type="ECO:0000313" key="2">
    <source>
        <dbReference type="EMBL" id="CAK0886787.1"/>
    </source>
</evidence>
<feature type="domain" description="SET" evidence="1">
    <location>
        <begin position="293"/>
        <end position="388"/>
    </location>
</feature>
<dbReference type="Pfam" id="PF00856">
    <property type="entry name" value="SET"/>
    <property type="match status" value="1"/>
</dbReference>
<keyword evidence="3" id="KW-1185">Reference proteome</keyword>
<dbReference type="Proteomes" id="UP001189429">
    <property type="component" value="Unassembled WGS sequence"/>
</dbReference>
<proteinExistence type="predicted"/>
<dbReference type="SUPFAM" id="SSF82199">
    <property type="entry name" value="SET domain"/>
    <property type="match status" value="1"/>
</dbReference>